<evidence type="ECO:0000313" key="3">
    <source>
        <dbReference type="EMBL" id="CAJ1966955.1"/>
    </source>
</evidence>
<evidence type="ECO:0000256" key="1">
    <source>
        <dbReference type="SAM" id="MobiDB-lite"/>
    </source>
</evidence>
<name>A0AAD2GAW5_9STRA</name>
<accession>A0AAD2GAW5</accession>
<comment type="caution">
    <text evidence="3">The sequence shown here is derived from an EMBL/GenBank/DDBJ whole genome shotgun (WGS) entry which is preliminary data.</text>
</comment>
<dbReference type="AlphaFoldDB" id="A0AAD2GAW5"/>
<dbReference type="Proteomes" id="UP001295423">
    <property type="component" value="Unassembled WGS sequence"/>
</dbReference>
<feature type="transmembrane region" description="Helical" evidence="2">
    <location>
        <begin position="158"/>
        <end position="180"/>
    </location>
</feature>
<proteinExistence type="predicted"/>
<protein>
    <submittedName>
        <fullName evidence="3">Uncharacterized protein</fullName>
    </submittedName>
</protein>
<organism evidence="3 4">
    <name type="scientific">Cylindrotheca closterium</name>
    <dbReference type="NCBI Taxonomy" id="2856"/>
    <lineage>
        <taxon>Eukaryota</taxon>
        <taxon>Sar</taxon>
        <taxon>Stramenopiles</taxon>
        <taxon>Ochrophyta</taxon>
        <taxon>Bacillariophyta</taxon>
        <taxon>Bacillariophyceae</taxon>
        <taxon>Bacillariophycidae</taxon>
        <taxon>Bacillariales</taxon>
        <taxon>Bacillariaceae</taxon>
        <taxon>Cylindrotheca</taxon>
    </lineage>
</organism>
<dbReference type="EMBL" id="CAKOGP040002313">
    <property type="protein sequence ID" value="CAJ1966955.1"/>
    <property type="molecule type" value="Genomic_DNA"/>
</dbReference>
<keyword evidence="4" id="KW-1185">Reference proteome</keyword>
<gene>
    <name evidence="3" type="ORF">CYCCA115_LOCUS22539</name>
</gene>
<keyword evidence="2" id="KW-0472">Membrane</keyword>
<keyword evidence="2" id="KW-1133">Transmembrane helix</keyword>
<reference evidence="3" key="1">
    <citation type="submission" date="2023-08" db="EMBL/GenBank/DDBJ databases">
        <authorList>
            <person name="Audoor S."/>
            <person name="Bilcke G."/>
        </authorList>
    </citation>
    <scope>NUCLEOTIDE SEQUENCE</scope>
</reference>
<sequence length="290" mass="33238">MRVSTLQFTLLYCSIQCFQLSHGIQRESSSLSMTTQKSCLLCRGGQQQYSNDPYNALPQNNDYNPNSYNPQNLPQDPDHIFQEAFQDRVDQWRQEQIQHRDQMSFNEKTSLRDSKGRMKLMATAGKGARAFLFGILMWRNIHLMEVADKTTKGSWKSFLVGNLAILFMGNFAGVCAAITGSSGHAATKRFKAILNLDKLLEVVLLVWYLLRLTFIPNKHVPREIYIASIFHSIFFLIQSQSFTRISWDDKLFGAFGAKPVDEDFDDKPPGYPDASMNQYPPQNDNYEHRA</sequence>
<evidence type="ECO:0000256" key="2">
    <source>
        <dbReference type="SAM" id="Phobius"/>
    </source>
</evidence>
<evidence type="ECO:0000313" key="4">
    <source>
        <dbReference type="Proteomes" id="UP001295423"/>
    </source>
</evidence>
<feature type="compositionally biased region" description="Polar residues" evidence="1">
    <location>
        <begin position="275"/>
        <end position="284"/>
    </location>
</feature>
<feature type="region of interest" description="Disordered" evidence="1">
    <location>
        <begin position="258"/>
        <end position="290"/>
    </location>
</feature>
<keyword evidence="2" id="KW-0812">Transmembrane</keyword>